<keyword evidence="5" id="KW-1185">Reference proteome</keyword>
<proteinExistence type="predicted"/>
<dbReference type="AlphaFoldDB" id="A0ABD1LM09"/>
<dbReference type="EMBL" id="JBGMDY010000008">
    <property type="protein sequence ID" value="KAL2324549.1"/>
    <property type="molecule type" value="Genomic_DNA"/>
</dbReference>
<dbReference type="PROSITE" id="PS00028">
    <property type="entry name" value="ZINC_FINGER_C2H2_1"/>
    <property type="match status" value="1"/>
</dbReference>
<keyword evidence="1" id="KW-0479">Metal-binding</keyword>
<accession>A0ABD1LM09</accession>
<dbReference type="PANTHER" id="PTHR36055:SF1">
    <property type="entry name" value="C2H2-LIKE ZINC FINGER PROTEIN"/>
    <property type="match status" value="1"/>
</dbReference>
<dbReference type="InterPro" id="IPR013087">
    <property type="entry name" value="Znf_C2H2_type"/>
</dbReference>
<feature type="compositionally biased region" description="Basic residues" evidence="2">
    <location>
        <begin position="278"/>
        <end position="288"/>
    </location>
</feature>
<comment type="caution">
    <text evidence="4">The sequence shown here is derived from an EMBL/GenBank/DDBJ whole genome shotgun (WGS) entry which is preliminary data.</text>
</comment>
<evidence type="ECO:0000256" key="2">
    <source>
        <dbReference type="SAM" id="MobiDB-lite"/>
    </source>
</evidence>
<reference evidence="4 5" key="1">
    <citation type="submission" date="2024-08" db="EMBL/GenBank/DDBJ databases">
        <title>Insights into the chromosomal genome structure of Flemingia macrophylla.</title>
        <authorList>
            <person name="Ding Y."/>
            <person name="Zhao Y."/>
            <person name="Bi W."/>
            <person name="Wu M."/>
            <person name="Zhao G."/>
            <person name="Gong Y."/>
            <person name="Li W."/>
            <person name="Zhang P."/>
        </authorList>
    </citation>
    <scope>NUCLEOTIDE SEQUENCE [LARGE SCALE GENOMIC DNA]</scope>
    <source>
        <strain evidence="4">DYQJB</strain>
        <tissue evidence="4">Leaf</tissue>
    </source>
</reference>
<sequence>MPVAKLTTSGTPDFAKTGDGNDSLDTIIRKAIGKEPSLSFSRASDSPVQWIQLLHALDQQELPGWPLLSPVKVQLQKCDKCSREFCSPINYRRHIRVQHRLKKLDKDSKNYRDLLGAYWDKLSIEDAKEVVSFNNVMLEEVRGPSILEALTTLRKQGFSSLPQYYLRAGSVLLDIAQSRPSSFPISSQELFSILDDSSEKTFLCGSAVSMQRYIFDGEAGKIGLEPKNLVACASFLLEQKLVKAWLADKDAEALRCQKLLMEEEEAAQKRKAEILERKRQKKLRQKEHKARERLEDDSKIKGNISSTGEDVSPAEASTGTCDFDARNPDIFVDHSPPPHATSDFLDTNDVIEGDTLAGYDCSTDHYIGRQTSGGHNRRRTIAARWQGLQKSQWTRTNGHASQNSQMSKLGVVQKHGTGHDQRAASIANGCKVWSRKPKPKTNEVILKAKLQMEPEKGKNHEVMIGSVSVSLGNCSHSEGNFMAPQRDCVVENLGKQSTVQEKSVKLDSSQGGNGRFTVKLWRPVSQQGTKDPLPLQNGGTEADVTNEKCDQNLSDQISLRLCNIDGSDIGFGNNFSRSGDKVNSESLRLSSHAAKAFLAQRWKEVISSNHVKLVVSPDFEPFGCQPLLNCELAACQSSNADKCGIVANTENRLLATSGVAKPKPKSKPEKGMKIKYIPKQKPTT</sequence>
<dbReference type="Proteomes" id="UP001603857">
    <property type="component" value="Unassembled WGS sequence"/>
</dbReference>
<protein>
    <recommendedName>
        <fullName evidence="3">C2H2-type domain-containing protein</fullName>
    </recommendedName>
</protein>
<feature type="domain" description="C2H2-type" evidence="3">
    <location>
        <begin position="76"/>
        <end position="104"/>
    </location>
</feature>
<dbReference type="GO" id="GO:0008270">
    <property type="term" value="F:zinc ion binding"/>
    <property type="evidence" value="ECO:0007669"/>
    <property type="project" value="UniProtKB-KW"/>
</dbReference>
<dbReference type="PANTHER" id="PTHR36055">
    <property type="entry name" value="C2H2-LIKE ZINC FINGER PROTEIN"/>
    <property type="match status" value="1"/>
</dbReference>
<organism evidence="4 5">
    <name type="scientific">Flemingia macrophylla</name>
    <dbReference type="NCBI Taxonomy" id="520843"/>
    <lineage>
        <taxon>Eukaryota</taxon>
        <taxon>Viridiplantae</taxon>
        <taxon>Streptophyta</taxon>
        <taxon>Embryophyta</taxon>
        <taxon>Tracheophyta</taxon>
        <taxon>Spermatophyta</taxon>
        <taxon>Magnoliopsida</taxon>
        <taxon>eudicotyledons</taxon>
        <taxon>Gunneridae</taxon>
        <taxon>Pentapetalae</taxon>
        <taxon>rosids</taxon>
        <taxon>fabids</taxon>
        <taxon>Fabales</taxon>
        <taxon>Fabaceae</taxon>
        <taxon>Papilionoideae</taxon>
        <taxon>50 kb inversion clade</taxon>
        <taxon>NPAAA clade</taxon>
        <taxon>indigoferoid/millettioid clade</taxon>
        <taxon>Phaseoleae</taxon>
        <taxon>Flemingia</taxon>
    </lineage>
</organism>
<feature type="compositionally biased region" description="Polar residues" evidence="2">
    <location>
        <begin position="303"/>
        <end position="317"/>
    </location>
</feature>
<evidence type="ECO:0000313" key="5">
    <source>
        <dbReference type="Proteomes" id="UP001603857"/>
    </source>
</evidence>
<evidence type="ECO:0000313" key="4">
    <source>
        <dbReference type="EMBL" id="KAL2324549.1"/>
    </source>
</evidence>
<keyword evidence="1" id="KW-0862">Zinc</keyword>
<feature type="region of interest" description="Disordered" evidence="2">
    <location>
        <begin position="278"/>
        <end position="317"/>
    </location>
</feature>
<feature type="region of interest" description="Disordered" evidence="2">
    <location>
        <begin position="657"/>
        <end position="684"/>
    </location>
</feature>
<keyword evidence="1" id="KW-0863">Zinc-finger</keyword>
<evidence type="ECO:0000259" key="3">
    <source>
        <dbReference type="PROSITE" id="PS50157"/>
    </source>
</evidence>
<gene>
    <name evidence="4" type="ORF">Fmac_023607</name>
</gene>
<dbReference type="PROSITE" id="PS50157">
    <property type="entry name" value="ZINC_FINGER_C2H2_2"/>
    <property type="match status" value="1"/>
</dbReference>
<feature type="compositionally biased region" description="Basic and acidic residues" evidence="2">
    <location>
        <begin position="289"/>
        <end position="300"/>
    </location>
</feature>
<name>A0ABD1LM09_9FABA</name>
<evidence type="ECO:0000256" key="1">
    <source>
        <dbReference type="PROSITE-ProRule" id="PRU00042"/>
    </source>
</evidence>